<dbReference type="OrthoDB" id="5273928at2759"/>
<proteinExistence type="predicted"/>
<keyword evidence="2" id="KW-1185">Reference proteome</keyword>
<name>A0A395GSL2_9EURO</name>
<accession>A0A395GSL2</accession>
<dbReference type="AlphaFoldDB" id="A0A395GSL2"/>
<organism evidence="1 2">
    <name type="scientific">Aspergillus ibericus CBS 121593</name>
    <dbReference type="NCBI Taxonomy" id="1448316"/>
    <lineage>
        <taxon>Eukaryota</taxon>
        <taxon>Fungi</taxon>
        <taxon>Dikarya</taxon>
        <taxon>Ascomycota</taxon>
        <taxon>Pezizomycotina</taxon>
        <taxon>Eurotiomycetes</taxon>
        <taxon>Eurotiomycetidae</taxon>
        <taxon>Eurotiales</taxon>
        <taxon>Aspergillaceae</taxon>
        <taxon>Aspergillus</taxon>
        <taxon>Aspergillus subgen. Circumdati</taxon>
    </lineage>
</organism>
<evidence type="ECO:0000313" key="1">
    <source>
        <dbReference type="EMBL" id="RAK98419.1"/>
    </source>
</evidence>
<reference evidence="1 2" key="1">
    <citation type="submission" date="2018-02" db="EMBL/GenBank/DDBJ databases">
        <title>The genomes of Aspergillus section Nigri reveals drivers in fungal speciation.</title>
        <authorList>
            <consortium name="DOE Joint Genome Institute"/>
            <person name="Vesth T.C."/>
            <person name="Nybo J."/>
            <person name="Theobald S."/>
            <person name="Brandl J."/>
            <person name="Frisvad J.C."/>
            <person name="Nielsen K.F."/>
            <person name="Lyhne E.K."/>
            <person name="Kogle M.E."/>
            <person name="Kuo A."/>
            <person name="Riley R."/>
            <person name="Clum A."/>
            <person name="Nolan M."/>
            <person name="Lipzen A."/>
            <person name="Salamov A."/>
            <person name="Henrissat B."/>
            <person name="Wiebenga A."/>
            <person name="De vries R.P."/>
            <person name="Grigoriev I.V."/>
            <person name="Mortensen U.H."/>
            <person name="Andersen M.R."/>
            <person name="Baker S.E."/>
        </authorList>
    </citation>
    <scope>NUCLEOTIDE SEQUENCE [LARGE SCALE GENOMIC DNA]</scope>
    <source>
        <strain evidence="1 2">CBS 121593</strain>
    </source>
</reference>
<sequence length="365" mass="40826">MAKTIDSHTGQVYTESTIIPSLSSSKGPSWVHESPFLPRGWEETSQAGAPSLQHSAMIQLLSDQRNLQPALFVDVPWRIASYLWDCLGRSRKRTLHSWKLFATAYPEQFRTVSSYRSVKIEGPRMSMQEYLGLVRSDSLSWRAVLTLASSFARVPELVEIASIRNLVALEIATPPHTAPVLDETQPPLAALSDRIVRTWSELAQDAGAFAHLRVLVLSHQTDLSRLALRYLRGFPSLQMVVAEDCPGLVSASARNADVEGWEVVLEPERAETLYEYYQSIVRDEATESPVLADTPVLDFQVGQKTGRALGKRLKKPRLVCLRRAKAYEREPAPKRPRVAASAHPKRAVMKQRSAKDLGGFLQEFL</sequence>
<gene>
    <name evidence="1" type="ORF">BO80DRAFT_361641</name>
</gene>
<dbReference type="VEuPathDB" id="FungiDB:BO80DRAFT_361641"/>
<dbReference type="EMBL" id="KZ824454">
    <property type="protein sequence ID" value="RAK98419.1"/>
    <property type="molecule type" value="Genomic_DNA"/>
</dbReference>
<evidence type="ECO:0000313" key="2">
    <source>
        <dbReference type="Proteomes" id="UP000249402"/>
    </source>
</evidence>
<dbReference type="Proteomes" id="UP000249402">
    <property type="component" value="Unassembled WGS sequence"/>
</dbReference>
<dbReference type="GeneID" id="37220886"/>
<protein>
    <submittedName>
        <fullName evidence="1">Uncharacterized protein</fullName>
    </submittedName>
</protein>
<dbReference type="RefSeq" id="XP_025572747.1">
    <property type="nucleotide sequence ID" value="XM_025716021.1"/>
</dbReference>